<reference evidence="1" key="1">
    <citation type="submission" date="2023-10" db="EMBL/GenBank/DDBJ databases">
        <authorList>
            <person name="Rodriguez Cubillos JULIANA M."/>
            <person name="De Vega J."/>
        </authorList>
    </citation>
    <scope>NUCLEOTIDE SEQUENCE</scope>
</reference>
<comment type="caution">
    <text evidence="1">The sequence shown here is derived from an EMBL/GenBank/DDBJ whole genome shotgun (WGS) entry which is preliminary data.</text>
</comment>
<keyword evidence="2" id="KW-1185">Reference proteome</keyword>
<gene>
    <name evidence="1" type="ORF">MILVUS5_LOCUS7023</name>
</gene>
<name>A0ACB0IVC9_TRIPR</name>
<evidence type="ECO:0000313" key="2">
    <source>
        <dbReference type="Proteomes" id="UP001177021"/>
    </source>
</evidence>
<proteinExistence type="predicted"/>
<dbReference type="Proteomes" id="UP001177021">
    <property type="component" value="Unassembled WGS sequence"/>
</dbReference>
<accession>A0ACB0IVC9</accession>
<organism evidence="1 2">
    <name type="scientific">Trifolium pratense</name>
    <name type="common">Red clover</name>
    <dbReference type="NCBI Taxonomy" id="57577"/>
    <lineage>
        <taxon>Eukaryota</taxon>
        <taxon>Viridiplantae</taxon>
        <taxon>Streptophyta</taxon>
        <taxon>Embryophyta</taxon>
        <taxon>Tracheophyta</taxon>
        <taxon>Spermatophyta</taxon>
        <taxon>Magnoliopsida</taxon>
        <taxon>eudicotyledons</taxon>
        <taxon>Gunneridae</taxon>
        <taxon>Pentapetalae</taxon>
        <taxon>rosids</taxon>
        <taxon>fabids</taxon>
        <taxon>Fabales</taxon>
        <taxon>Fabaceae</taxon>
        <taxon>Papilionoideae</taxon>
        <taxon>50 kb inversion clade</taxon>
        <taxon>NPAAA clade</taxon>
        <taxon>Hologalegina</taxon>
        <taxon>IRL clade</taxon>
        <taxon>Trifolieae</taxon>
        <taxon>Trifolium</taxon>
    </lineage>
</organism>
<evidence type="ECO:0000313" key="1">
    <source>
        <dbReference type="EMBL" id="CAJ2636543.1"/>
    </source>
</evidence>
<dbReference type="EMBL" id="CASHSV030000002">
    <property type="protein sequence ID" value="CAJ2636543.1"/>
    <property type="molecule type" value="Genomic_DNA"/>
</dbReference>
<sequence length="354" mass="39872">MSSTNYSTAIDIWPVEPFLTPDQWDAITHDYKDFELIRAEGPRFGEMFKCKLKSTKEVVAMKILTIPEDQKSNGIPYSILNHFSILKTLNHPNIVKLHTVLRTDLDMEDVFLVFEYIDVSLKKFLATPFPIDVLKLGKPFLRQALSGLAYLHCIEDGVAKSIEPPLSPYAINMGDPCYKAPELLLGFTNYSTAVDIWSMGCIFAEMIKFQPLFIGNDGPKILTEIFCLLGMPTEENWPGVASMCSFIEFEAFDPPIKPKDLAAEFPKLEPDGLDLLSKMLCLCPNSRISAEEADDKISKCTNLSLSNKLNSYPQGLFQSRQDNCIVFRNVNAGGFAKQSWFIKQLKLKVMIAND</sequence>
<protein>
    <submittedName>
        <fullName evidence="1">Uncharacterized protein</fullName>
    </submittedName>
</protein>